<dbReference type="AlphaFoldDB" id="A0A9P4PXP1"/>
<dbReference type="InterPro" id="IPR043198">
    <property type="entry name" value="Cyclin/Ssn8"/>
</dbReference>
<dbReference type="InterPro" id="IPR036915">
    <property type="entry name" value="Cyclin-like_sf"/>
</dbReference>
<dbReference type="GO" id="GO:0016538">
    <property type="term" value="F:cyclin-dependent protein serine/threonine kinase regulator activity"/>
    <property type="evidence" value="ECO:0007669"/>
    <property type="project" value="InterPro"/>
</dbReference>
<accession>A0A9P4PXP1</accession>
<dbReference type="EMBL" id="MU003915">
    <property type="protein sequence ID" value="KAF2715959.1"/>
    <property type="molecule type" value="Genomic_DNA"/>
</dbReference>
<feature type="region of interest" description="Disordered" evidence="2">
    <location>
        <begin position="322"/>
        <end position="373"/>
    </location>
</feature>
<protein>
    <recommendedName>
        <fullName evidence="3">Cyclin C-terminal domain-containing protein</fullName>
    </recommendedName>
</protein>
<proteinExistence type="predicted"/>
<gene>
    <name evidence="4" type="ORF">K431DRAFT_279904</name>
</gene>
<dbReference type="GO" id="GO:0006357">
    <property type="term" value="P:regulation of transcription by RNA polymerase II"/>
    <property type="evidence" value="ECO:0007669"/>
    <property type="project" value="InterPro"/>
</dbReference>
<evidence type="ECO:0000256" key="1">
    <source>
        <dbReference type="ARBA" id="ARBA00023127"/>
    </source>
</evidence>
<dbReference type="CDD" id="cd20524">
    <property type="entry name" value="CYCLIN_CCNH_rpt1"/>
    <property type="match status" value="1"/>
</dbReference>
<organism evidence="4 5">
    <name type="scientific">Polychaeton citri CBS 116435</name>
    <dbReference type="NCBI Taxonomy" id="1314669"/>
    <lineage>
        <taxon>Eukaryota</taxon>
        <taxon>Fungi</taxon>
        <taxon>Dikarya</taxon>
        <taxon>Ascomycota</taxon>
        <taxon>Pezizomycotina</taxon>
        <taxon>Dothideomycetes</taxon>
        <taxon>Dothideomycetidae</taxon>
        <taxon>Capnodiales</taxon>
        <taxon>Capnodiaceae</taxon>
        <taxon>Polychaeton</taxon>
    </lineage>
</organism>
<dbReference type="SUPFAM" id="SSF47954">
    <property type="entry name" value="Cyclin-like"/>
    <property type="match status" value="2"/>
</dbReference>
<name>A0A9P4PXP1_9PEZI</name>
<dbReference type="OrthoDB" id="340962at2759"/>
<evidence type="ECO:0000313" key="5">
    <source>
        <dbReference type="Proteomes" id="UP000799441"/>
    </source>
</evidence>
<evidence type="ECO:0000259" key="3">
    <source>
        <dbReference type="Pfam" id="PF16899"/>
    </source>
</evidence>
<evidence type="ECO:0000256" key="2">
    <source>
        <dbReference type="SAM" id="MobiDB-lite"/>
    </source>
</evidence>
<feature type="domain" description="Cyclin C-terminal" evidence="3">
    <location>
        <begin position="174"/>
        <end position="296"/>
    </location>
</feature>
<dbReference type="Pfam" id="PF16899">
    <property type="entry name" value="Cyclin_C_2"/>
    <property type="match status" value="1"/>
</dbReference>
<keyword evidence="1" id="KW-0195">Cyclin</keyword>
<reference evidence="4" key="1">
    <citation type="journal article" date="2020" name="Stud. Mycol.">
        <title>101 Dothideomycetes genomes: a test case for predicting lifestyles and emergence of pathogens.</title>
        <authorList>
            <person name="Haridas S."/>
            <person name="Albert R."/>
            <person name="Binder M."/>
            <person name="Bloem J."/>
            <person name="Labutti K."/>
            <person name="Salamov A."/>
            <person name="Andreopoulos B."/>
            <person name="Baker S."/>
            <person name="Barry K."/>
            <person name="Bills G."/>
            <person name="Bluhm B."/>
            <person name="Cannon C."/>
            <person name="Castanera R."/>
            <person name="Culley D."/>
            <person name="Daum C."/>
            <person name="Ezra D."/>
            <person name="Gonzalez J."/>
            <person name="Henrissat B."/>
            <person name="Kuo A."/>
            <person name="Liang C."/>
            <person name="Lipzen A."/>
            <person name="Lutzoni F."/>
            <person name="Magnuson J."/>
            <person name="Mondo S."/>
            <person name="Nolan M."/>
            <person name="Ohm R."/>
            <person name="Pangilinan J."/>
            <person name="Park H.-J."/>
            <person name="Ramirez L."/>
            <person name="Alfaro M."/>
            <person name="Sun H."/>
            <person name="Tritt A."/>
            <person name="Yoshinaga Y."/>
            <person name="Zwiers L.-H."/>
            <person name="Turgeon B."/>
            <person name="Goodwin S."/>
            <person name="Spatafora J."/>
            <person name="Crous P."/>
            <person name="Grigoriev I."/>
        </authorList>
    </citation>
    <scope>NUCLEOTIDE SEQUENCE</scope>
    <source>
        <strain evidence="4">CBS 116435</strain>
    </source>
</reference>
<dbReference type="CDD" id="cd20525">
    <property type="entry name" value="CYCLIN_CCNH_rpt2"/>
    <property type="match status" value="1"/>
</dbReference>
<dbReference type="InterPro" id="IPR031658">
    <property type="entry name" value="Cyclin_C_2"/>
</dbReference>
<dbReference type="Gene3D" id="1.10.472.10">
    <property type="entry name" value="Cyclin-like"/>
    <property type="match status" value="2"/>
</dbReference>
<feature type="compositionally biased region" description="Basic and acidic residues" evidence="2">
    <location>
        <begin position="322"/>
        <end position="362"/>
    </location>
</feature>
<dbReference type="PANTHER" id="PTHR10026">
    <property type="entry name" value="CYCLIN"/>
    <property type="match status" value="1"/>
</dbReference>
<comment type="caution">
    <text evidence="4">The sequence shown here is derived from an EMBL/GenBank/DDBJ whole genome shotgun (WGS) entry which is preliminary data.</text>
</comment>
<dbReference type="Proteomes" id="UP000799441">
    <property type="component" value="Unassembled WGS sequence"/>
</dbReference>
<keyword evidence="5" id="KW-1185">Reference proteome</keyword>
<sequence length="373" mass="42598">MTQHQVRSLTEDDIYRTSSQYRIWSFSPESLAALRKKTHDLAIERARLYHGSKDGQNGDGSAALPKDLLTEEEELRLVQRYCHVLRTTSDFFKWDNKVKATAVQFLKRFYLSNSCLTYPPLDIYKTVLYIASKAETTHTNVHEFGRRIATDPEIVLAPEYKVMQSLRFTLDVRQPWRGLKGMLMELLNIAEGEQDMLALEPPPAGSKTLWTVPSRVREQHLADRVNAAYSAAKLLLDAPALLTDAYLLYTPSQIAFASLLLADPPLTHFYLSTKLPDSSTIKMKIMATLRACSEMLASFDPESIMSKEERSATEKKLEACRDPTTRDLVARNRELKRGTDEANEEKVKKRRLERERSQREGEDLFGPTIQNPI</sequence>
<evidence type="ECO:0000313" key="4">
    <source>
        <dbReference type="EMBL" id="KAF2715959.1"/>
    </source>
</evidence>